<protein>
    <submittedName>
        <fullName evidence="2">Phosphodiester glycosidase family protein</fullName>
    </submittedName>
</protein>
<dbReference type="EMBL" id="JAPCID010000048">
    <property type="protein sequence ID" value="MDA0140963.1"/>
    <property type="molecule type" value="Genomic_DNA"/>
</dbReference>
<dbReference type="PANTHER" id="PTHR40446:SF2">
    <property type="entry name" value="N-ACETYLGLUCOSAMINE-1-PHOSPHODIESTER ALPHA-N-ACETYLGLUCOSAMINIDASE"/>
    <property type="match status" value="1"/>
</dbReference>
<dbReference type="Proteomes" id="UP001147700">
    <property type="component" value="Unassembled WGS sequence"/>
</dbReference>
<dbReference type="InterPro" id="IPR018711">
    <property type="entry name" value="NAGPA"/>
</dbReference>
<gene>
    <name evidence="2" type="ORF">OJ962_25935</name>
</gene>
<evidence type="ECO:0000313" key="3">
    <source>
        <dbReference type="Proteomes" id="UP001147700"/>
    </source>
</evidence>
<proteinExistence type="predicted"/>
<organism evidence="2 3">
    <name type="scientific">Solirubrobacter deserti</name>
    <dbReference type="NCBI Taxonomy" id="2282478"/>
    <lineage>
        <taxon>Bacteria</taxon>
        <taxon>Bacillati</taxon>
        <taxon>Actinomycetota</taxon>
        <taxon>Thermoleophilia</taxon>
        <taxon>Solirubrobacterales</taxon>
        <taxon>Solirubrobacteraceae</taxon>
        <taxon>Solirubrobacter</taxon>
    </lineage>
</organism>
<dbReference type="Pfam" id="PF09992">
    <property type="entry name" value="NAGPA"/>
    <property type="match status" value="1"/>
</dbReference>
<name>A0ABT4RQW0_9ACTN</name>
<dbReference type="RefSeq" id="WP_202957735.1">
    <property type="nucleotide sequence ID" value="NZ_JAPCID010000048.1"/>
</dbReference>
<evidence type="ECO:0000313" key="2">
    <source>
        <dbReference type="EMBL" id="MDA0140963.1"/>
    </source>
</evidence>
<dbReference type="GO" id="GO:0016798">
    <property type="term" value="F:hydrolase activity, acting on glycosyl bonds"/>
    <property type="evidence" value="ECO:0007669"/>
    <property type="project" value="UniProtKB-KW"/>
</dbReference>
<keyword evidence="2" id="KW-0378">Hydrolase</keyword>
<accession>A0ABT4RQW0</accession>
<evidence type="ECO:0000259" key="1">
    <source>
        <dbReference type="Pfam" id="PF09992"/>
    </source>
</evidence>
<dbReference type="PANTHER" id="PTHR40446">
    <property type="entry name" value="N-ACETYLGLUCOSAMINE-1-PHOSPHODIESTER ALPHA-N-ACETYLGLUCOSAMINIDASE"/>
    <property type="match status" value="1"/>
</dbReference>
<keyword evidence="2" id="KW-0326">Glycosidase</keyword>
<sequence length="258" mass="26920">MALATKAPLSAPRAGSARSMRLDLADGACTTIHVAVHDREHTELRVALMRGQAKLEAWCAAQGIQEAIVGGFFARPHGTPLGEVRTRGVAREHVPFTAPFDAVRACVHVDGGEAAIAPRSALPAAPRGDLLQAGPLLVRDGAPIFRREDDVEGFSAANGQFDSDITDGRYPRAALGLCADRIFAVAVDGRSADDSGLTLEELAALMAALGADVAMNLDGGGSTSLVSGGRLQNRPRSQFDVPEPGGRPVSTALVFLPR</sequence>
<reference evidence="2" key="1">
    <citation type="submission" date="2022-10" db="EMBL/GenBank/DDBJ databases">
        <title>The WGS of Solirubrobacter sp. CPCC 204708.</title>
        <authorList>
            <person name="Jiang Z."/>
        </authorList>
    </citation>
    <scope>NUCLEOTIDE SEQUENCE</scope>
    <source>
        <strain evidence="2">CPCC 204708</strain>
    </source>
</reference>
<feature type="domain" description="Phosphodiester glycosidase" evidence="1">
    <location>
        <begin position="63"/>
        <end position="255"/>
    </location>
</feature>
<keyword evidence="3" id="KW-1185">Reference proteome</keyword>
<comment type="caution">
    <text evidence="2">The sequence shown here is derived from an EMBL/GenBank/DDBJ whole genome shotgun (WGS) entry which is preliminary data.</text>
</comment>